<dbReference type="InterPro" id="IPR001845">
    <property type="entry name" value="HTH_ArsR_DNA-bd_dom"/>
</dbReference>
<dbReference type="GeneID" id="25406279"/>
<evidence type="ECO:0000313" key="2">
    <source>
        <dbReference type="EMBL" id="AJB41905.1"/>
    </source>
</evidence>
<dbReference type="PANTHER" id="PTHR36216">
    <property type="entry name" value="TRANSCRIPTIONAL REGULATOR, TRMB"/>
    <property type="match status" value="1"/>
</dbReference>
<dbReference type="Gene3D" id="1.10.10.10">
    <property type="entry name" value="Winged helix-like DNA-binding domain superfamily/Winged helix DNA-binding domain"/>
    <property type="match status" value="1"/>
</dbReference>
<dbReference type="Pfam" id="PF24266">
    <property type="entry name" value="HTH_HVO_0163_N"/>
    <property type="match status" value="1"/>
</dbReference>
<reference evidence="3" key="1">
    <citation type="book" date="2010" name="EXTREMOPHILES" publisher="0:0-0">
        <title>Complete genome sequences of ten hyperthermophilic archaea reveal their metabolic capabilities and possible ecological roles.</title>
        <editorList>
            <person name="?"/>
        </editorList>
        <authorList>
            <person name="Ravin N.V."/>
            <person name="Mardanov A.V."/>
            <person name="Bonch-Osmolovskaya E.A."/>
            <person name="Skryabin K.G."/>
        </authorList>
    </citation>
    <scope>NUCLEOTIDE SEQUENCE [LARGE SCALE GENOMIC DNA]</scope>
    <source>
        <strain evidence="3">1505</strain>
    </source>
</reference>
<evidence type="ECO:0000259" key="1">
    <source>
        <dbReference type="SMART" id="SM00418"/>
    </source>
</evidence>
<dbReference type="KEGG" id="tcb:TCARB_0853"/>
<evidence type="ECO:0000313" key="3">
    <source>
        <dbReference type="Proteomes" id="UP000266720"/>
    </source>
</evidence>
<dbReference type="Proteomes" id="UP000266720">
    <property type="component" value="Chromosome"/>
</dbReference>
<accession>A0A3G1A6X3</accession>
<dbReference type="RefSeq" id="WP_052886787.1">
    <property type="nucleotide sequence ID" value="NZ_CP007493.1"/>
</dbReference>
<dbReference type="InterPro" id="IPR036388">
    <property type="entry name" value="WH-like_DNA-bd_sf"/>
</dbReference>
<sequence>MKEYIIAILLLALVATGTLLSLQTLTQKATATPTGLIVTSPTTSLVKTETRNNTHIYTLQIHVKPLSSLQAEKIACIYGAKVTTLNTSVGKATLEKNPDSACIFFTIDNPSIREAEATVLVTAETLLEEKGEPPILLIGAIAGIAAATYLTQTESGRDKLFKAISIPVGYYVASHEDVLRSKKRVEILEYLKKEPGASMRRISRDTGISFGEVQWHLSILERLGYVRRARIGKWTVYYPTGSPAEKWLENFISDELGEKITPQTAAALAARLEPYLSTGTIPTSLIREAISK</sequence>
<dbReference type="CDD" id="cd00090">
    <property type="entry name" value="HTH_ARSR"/>
    <property type="match status" value="1"/>
</dbReference>
<dbReference type="SUPFAM" id="SSF46785">
    <property type="entry name" value="Winged helix' DNA-binding domain"/>
    <property type="match status" value="1"/>
</dbReference>
<proteinExistence type="predicted"/>
<dbReference type="InterPro" id="IPR011991">
    <property type="entry name" value="ArsR-like_HTH"/>
</dbReference>
<dbReference type="PANTHER" id="PTHR36216:SF1">
    <property type="entry name" value="HTH ARSR-TYPE DOMAIN-CONTAINING PROTEIN"/>
    <property type="match status" value="1"/>
</dbReference>
<dbReference type="AlphaFoldDB" id="A0A3G1A6X3"/>
<dbReference type="STRING" id="697581.TCARB_0853"/>
<dbReference type="EMBL" id="CP007493">
    <property type="protein sequence ID" value="AJB41905.1"/>
    <property type="molecule type" value="Genomic_DNA"/>
</dbReference>
<feature type="domain" description="HTH arsR-type" evidence="1">
    <location>
        <begin position="177"/>
        <end position="253"/>
    </location>
</feature>
<gene>
    <name evidence="2" type="ORF">TCARB_0853</name>
</gene>
<dbReference type="GO" id="GO:0003700">
    <property type="term" value="F:DNA-binding transcription factor activity"/>
    <property type="evidence" value="ECO:0007669"/>
    <property type="project" value="InterPro"/>
</dbReference>
<name>A0A3G1A6X3_9CREN</name>
<protein>
    <recommendedName>
        <fullName evidence="1">HTH arsR-type domain-containing protein</fullName>
    </recommendedName>
</protein>
<dbReference type="SMART" id="SM00418">
    <property type="entry name" value="HTH_ARSR"/>
    <property type="match status" value="1"/>
</dbReference>
<dbReference type="InterPro" id="IPR036390">
    <property type="entry name" value="WH_DNA-bd_sf"/>
</dbReference>
<organism evidence="2 3">
    <name type="scientific">Thermofilum adornatum 1505</name>
    <dbReference type="NCBI Taxonomy" id="697581"/>
    <lineage>
        <taxon>Archaea</taxon>
        <taxon>Thermoproteota</taxon>
        <taxon>Thermoprotei</taxon>
        <taxon>Thermofilales</taxon>
        <taxon>Thermofilaceae</taxon>
        <taxon>Thermofilum</taxon>
    </lineage>
</organism>
<dbReference type="InterPro" id="IPR056504">
    <property type="entry name" value="HTH_HVO_0163_N"/>
</dbReference>